<dbReference type="EMBL" id="BAABJW010000002">
    <property type="protein sequence ID" value="GAA4809668.1"/>
    <property type="molecule type" value="Genomic_DNA"/>
</dbReference>
<feature type="signal peptide" evidence="2">
    <location>
        <begin position="1"/>
        <end position="21"/>
    </location>
</feature>
<evidence type="ECO:0000256" key="2">
    <source>
        <dbReference type="SAM" id="SignalP"/>
    </source>
</evidence>
<accession>A0ABP9CII8</accession>
<feature type="compositionally biased region" description="Acidic residues" evidence="1">
    <location>
        <begin position="57"/>
        <end position="66"/>
    </location>
</feature>
<keyword evidence="2" id="KW-0732">Signal</keyword>
<dbReference type="Proteomes" id="UP001501433">
    <property type="component" value="Unassembled WGS sequence"/>
</dbReference>
<protein>
    <recommendedName>
        <fullName evidence="5">DUF4412 domain-containing protein</fullName>
    </recommendedName>
</protein>
<dbReference type="RefSeq" id="WP_345276401.1">
    <property type="nucleotide sequence ID" value="NZ_BAABJW010000002.1"/>
</dbReference>
<evidence type="ECO:0000313" key="4">
    <source>
        <dbReference type="Proteomes" id="UP001501433"/>
    </source>
</evidence>
<sequence length="320" mass="35765">MKLKSLLIPVLSLSIISTAEAQLLKKLKQKAEQAAERTILNKTDEIVAQKTEKTIDDVVDGDDGDSNESVSSKDSETSKSNAKFANPALENNTAAKRAWYTTDVRVTSYDKEKQSDMVCYFDADAIAMRSHFKDQNTGKPKTSYTDSDGYFISFNESENQYTKTALLAMPGMSMMAPSMMASAYKLPTGAVFGAFEEMDKQGLAVYPFMHVDFPFVLKPEHFRDEMNSSAYRESKQSCRGSLGCTKFSVLEAGYEGSYTLFDNQNRLVEINIYIKDDPFFGSGKGKIEYFYEDVEVKVPAAVEKKMPGQDLFKKGLDPKN</sequence>
<gene>
    <name evidence="3" type="ORF">GCM10023330_15750</name>
</gene>
<name>A0ABP9CII8_9FLAO</name>
<proteinExistence type="predicted"/>
<reference evidence="4" key="1">
    <citation type="journal article" date="2019" name="Int. J. Syst. Evol. Microbiol.">
        <title>The Global Catalogue of Microorganisms (GCM) 10K type strain sequencing project: providing services to taxonomists for standard genome sequencing and annotation.</title>
        <authorList>
            <consortium name="The Broad Institute Genomics Platform"/>
            <consortium name="The Broad Institute Genome Sequencing Center for Infectious Disease"/>
            <person name="Wu L."/>
            <person name="Ma J."/>
        </authorList>
    </citation>
    <scope>NUCLEOTIDE SEQUENCE [LARGE SCALE GENOMIC DNA]</scope>
    <source>
        <strain evidence="4">JCM 18325</strain>
    </source>
</reference>
<comment type="caution">
    <text evidence="3">The sequence shown here is derived from an EMBL/GenBank/DDBJ whole genome shotgun (WGS) entry which is preliminary data.</text>
</comment>
<organism evidence="3 4">
    <name type="scientific">Litoribaculum gwangyangense</name>
    <dbReference type="NCBI Taxonomy" id="1130722"/>
    <lineage>
        <taxon>Bacteria</taxon>
        <taxon>Pseudomonadati</taxon>
        <taxon>Bacteroidota</taxon>
        <taxon>Flavobacteriia</taxon>
        <taxon>Flavobacteriales</taxon>
        <taxon>Flavobacteriaceae</taxon>
        <taxon>Litoribaculum</taxon>
    </lineage>
</organism>
<keyword evidence="4" id="KW-1185">Reference proteome</keyword>
<feature type="region of interest" description="Disordered" evidence="1">
    <location>
        <begin position="57"/>
        <end position="87"/>
    </location>
</feature>
<feature type="chain" id="PRO_5045903476" description="DUF4412 domain-containing protein" evidence="2">
    <location>
        <begin position="22"/>
        <end position="320"/>
    </location>
</feature>
<evidence type="ECO:0008006" key="5">
    <source>
        <dbReference type="Google" id="ProtNLM"/>
    </source>
</evidence>
<evidence type="ECO:0000313" key="3">
    <source>
        <dbReference type="EMBL" id="GAA4809668.1"/>
    </source>
</evidence>
<evidence type="ECO:0000256" key="1">
    <source>
        <dbReference type="SAM" id="MobiDB-lite"/>
    </source>
</evidence>